<feature type="transmembrane region" description="Helical" evidence="5">
    <location>
        <begin position="75"/>
        <end position="94"/>
    </location>
</feature>
<keyword evidence="2 5" id="KW-0812">Transmembrane</keyword>
<dbReference type="EMBL" id="JBHSLU010000035">
    <property type="protein sequence ID" value="MFC5506144.1"/>
    <property type="molecule type" value="Genomic_DNA"/>
</dbReference>
<dbReference type="Pfam" id="PF01124">
    <property type="entry name" value="MAPEG"/>
    <property type="match status" value="1"/>
</dbReference>
<dbReference type="InterPro" id="IPR023352">
    <property type="entry name" value="MAPEG-like_dom_sf"/>
</dbReference>
<evidence type="ECO:0000256" key="2">
    <source>
        <dbReference type="ARBA" id="ARBA00022692"/>
    </source>
</evidence>
<feature type="transmembrane region" description="Helical" evidence="5">
    <location>
        <begin position="106"/>
        <end position="129"/>
    </location>
</feature>
<feature type="transmembrane region" description="Helical" evidence="5">
    <location>
        <begin position="6"/>
        <end position="25"/>
    </location>
</feature>
<evidence type="ECO:0000256" key="3">
    <source>
        <dbReference type="ARBA" id="ARBA00022989"/>
    </source>
</evidence>
<evidence type="ECO:0000256" key="4">
    <source>
        <dbReference type="ARBA" id="ARBA00023136"/>
    </source>
</evidence>
<dbReference type="RefSeq" id="WP_066718028.1">
    <property type="nucleotide sequence ID" value="NZ_JBHSLU010000035.1"/>
</dbReference>
<evidence type="ECO:0000313" key="7">
    <source>
        <dbReference type="Proteomes" id="UP001596060"/>
    </source>
</evidence>
<keyword evidence="4 5" id="KW-0472">Membrane</keyword>
<gene>
    <name evidence="6" type="ORF">ACFPN9_12840</name>
</gene>
<dbReference type="InterPro" id="IPR001129">
    <property type="entry name" value="Membr-assoc_MAPEG"/>
</dbReference>
<proteinExistence type="predicted"/>
<comment type="caution">
    <text evidence="6">The sequence shown here is derived from an EMBL/GenBank/DDBJ whole genome shotgun (WGS) entry which is preliminary data.</text>
</comment>
<reference evidence="7" key="1">
    <citation type="journal article" date="2019" name="Int. J. Syst. Evol. Microbiol.">
        <title>The Global Catalogue of Microorganisms (GCM) 10K type strain sequencing project: providing services to taxonomists for standard genome sequencing and annotation.</title>
        <authorList>
            <consortium name="The Broad Institute Genomics Platform"/>
            <consortium name="The Broad Institute Genome Sequencing Center for Infectious Disease"/>
            <person name="Wu L."/>
            <person name="Ma J."/>
        </authorList>
    </citation>
    <scope>NUCLEOTIDE SEQUENCE [LARGE SCALE GENOMIC DNA]</scope>
    <source>
        <strain evidence="7">CCUG 43117</strain>
    </source>
</reference>
<organism evidence="6 7">
    <name type="scientific">Bosea massiliensis</name>
    <dbReference type="NCBI Taxonomy" id="151419"/>
    <lineage>
        <taxon>Bacteria</taxon>
        <taxon>Pseudomonadati</taxon>
        <taxon>Pseudomonadota</taxon>
        <taxon>Alphaproteobacteria</taxon>
        <taxon>Hyphomicrobiales</taxon>
        <taxon>Boseaceae</taxon>
        <taxon>Bosea</taxon>
    </lineage>
</organism>
<evidence type="ECO:0000313" key="6">
    <source>
        <dbReference type="EMBL" id="MFC5506144.1"/>
    </source>
</evidence>
<accession>A0ABW0P0C2</accession>
<comment type="subcellular location">
    <subcellularLocation>
        <location evidence="1">Membrane</location>
    </subcellularLocation>
</comment>
<dbReference type="Gene3D" id="1.20.120.550">
    <property type="entry name" value="Membrane associated eicosanoid/glutathione metabolism-like domain"/>
    <property type="match status" value="1"/>
</dbReference>
<evidence type="ECO:0000256" key="5">
    <source>
        <dbReference type="SAM" id="Phobius"/>
    </source>
</evidence>
<dbReference type="Proteomes" id="UP001596060">
    <property type="component" value="Unassembled WGS sequence"/>
</dbReference>
<protein>
    <submittedName>
        <fullName evidence="6">MAPEG family protein</fullName>
    </submittedName>
</protein>
<keyword evidence="7" id="KW-1185">Reference proteome</keyword>
<evidence type="ECO:0000256" key="1">
    <source>
        <dbReference type="ARBA" id="ARBA00004370"/>
    </source>
</evidence>
<keyword evidence="3 5" id="KW-1133">Transmembrane helix</keyword>
<sequence>MSLVIVPVYAALLALLFVMLSLSVVRQRRSGRVAIGTAGDRELERRVRVHGNFAEYTPLALLLLAMAEFRGAPALLLHGLCLCLLLGRASHAWGVSHLDEDLRFRVAGMVATFLALIAASLTLLVQALVG</sequence>
<dbReference type="PANTHER" id="PTHR35814:SF1">
    <property type="entry name" value="GLUTATHIONE S-TRANSFERASE-RELATED"/>
    <property type="match status" value="1"/>
</dbReference>
<dbReference type="PANTHER" id="PTHR35814">
    <property type="match status" value="1"/>
</dbReference>
<name>A0ABW0P0C2_9HYPH</name>
<dbReference type="SUPFAM" id="SSF161084">
    <property type="entry name" value="MAPEG domain-like"/>
    <property type="match status" value="1"/>
</dbReference>